<feature type="domain" description="ABC transporter" evidence="1">
    <location>
        <begin position="7"/>
        <end position="230"/>
    </location>
</feature>
<dbReference type="GO" id="GO:0016887">
    <property type="term" value="F:ATP hydrolysis activity"/>
    <property type="evidence" value="ECO:0007669"/>
    <property type="project" value="InterPro"/>
</dbReference>
<dbReference type="PANTHER" id="PTHR43038:SF3">
    <property type="entry name" value="ABC TRANSPORTER G FAMILY MEMBER 20 ISOFORM X1"/>
    <property type="match status" value="1"/>
</dbReference>
<dbReference type="PROSITE" id="PS50893">
    <property type="entry name" value="ABC_TRANSPORTER_2"/>
    <property type="match status" value="1"/>
</dbReference>
<name>A0A024P917_9BACI</name>
<keyword evidence="3" id="KW-0547">Nucleotide-binding</keyword>
<organism evidence="3 4">
    <name type="scientific">Halobacillus karajensis</name>
    <dbReference type="NCBI Taxonomy" id="195088"/>
    <lineage>
        <taxon>Bacteria</taxon>
        <taxon>Bacillati</taxon>
        <taxon>Bacillota</taxon>
        <taxon>Bacilli</taxon>
        <taxon>Bacillales</taxon>
        <taxon>Bacillaceae</taxon>
        <taxon>Halobacillus</taxon>
    </lineage>
</organism>
<comment type="caution">
    <text evidence="3">The sequence shown here is derived from an EMBL/GenBank/DDBJ whole genome shotgun (WGS) entry which is preliminary data.</text>
</comment>
<dbReference type="InterPro" id="IPR007492">
    <property type="entry name" value="LytTR_DNA-bd_dom"/>
</dbReference>
<proteinExistence type="predicted"/>
<dbReference type="Gene3D" id="2.40.50.1020">
    <property type="entry name" value="LytTr DNA-binding domain"/>
    <property type="match status" value="1"/>
</dbReference>
<dbReference type="RefSeq" id="WP_051743994.1">
    <property type="nucleotide sequence ID" value="NZ_CCDH010000004.1"/>
</dbReference>
<dbReference type="InterPro" id="IPR027417">
    <property type="entry name" value="P-loop_NTPase"/>
</dbReference>
<evidence type="ECO:0000259" key="2">
    <source>
        <dbReference type="PROSITE" id="PS50930"/>
    </source>
</evidence>
<protein>
    <submittedName>
        <fullName evidence="3">Fluoroquinolones export ATP-binding proteinc/MT2762</fullName>
    </submittedName>
</protein>
<dbReference type="PROSITE" id="PS50930">
    <property type="entry name" value="HTH_LYTTR"/>
    <property type="match status" value="1"/>
</dbReference>
<dbReference type="AlphaFoldDB" id="A0A024P917"/>
<dbReference type="InterPro" id="IPR012046">
    <property type="entry name" value="LytTR_ABC"/>
</dbReference>
<dbReference type="PANTHER" id="PTHR43038">
    <property type="entry name" value="ATP-BINDING CASSETTE, SUB-FAMILY H, MEMBER 1"/>
    <property type="match status" value="1"/>
</dbReference>
<dbReference type="GO" id="GO:0005524">
    <property type="term" value="F:ATP binding"/>
    <property type="evidence" value="ECO:0007669"/>
    <property type="project" value="UniProtKB-KW"/>
</dbReference>
<dbReference type="Proteomes" id="UP000028868">
    <property type="component" value="Unassembled WGS sequence"/>
</dbReference>
<evidence type="ECO:0000313" key="4">
    <source>
        <dbReference type="Proteomes" id="UP000028868"/>
    </source>
</evidence>
<keyword evidence="3" id="KW-0067">ATP-binding</keyword>
<reference evidence="4" key="1">
    <citation type="submission" date="2014-03" db="EMBL/GenBank/DDBJ databases">
        <authorList>
            <person name="Urmite Genomes U."/>
        </authorList>
    </citation>
    <scope>NUCLEOTIDE SEQUENCE [LARGE SCALE GENOMIC DNA]</scope>
    <source>
        <strain evidence="4">HD-03</strain>
    </source>
</reference>
<keyword evidence="4" id="KW-1185">Reference proteome</keyword>
<dbReference type="InterPro" id="IPR003439">
    <property type="entry name" value="ABC_transporter-like_ATP-bd"/>
</dbReference>
<dbReference type="Pfam" id="PF04397">
    <property type="entry name" value="LytTR"/>
    <property type="match status" value="1"/>
</dbReference>
<evidence type="ECO:0000313" key="3">
    <source>
        <dbReference type="EMBL" id="CDQ25328.1"/>
    </source>
</evidence>
<dbReference type="Gene3D" id="3.40.50.300">
    <property type="entry name" value="P-loop containing nucleotide triphosphate hydrolases"/>
    <property type="match status" value="1"/>
</dbReference>
<dbReference type="Pfam" id="PF00005">
    <property type="entry name" value="ABC_tran"/>
    <property type="match status" value="1"/>
</dbReference>
<dbReference type="SUPFAM" id="SSF52540">
    <property type="entry name" value="P-loop containing nucleoside triphosphate hydrolases"/>
    <property type="match status" value="1"/>
</dbReference>
<dbReference type="EMBL" id="CCDI010000004">
    <property type="protein sequence ID" value="CDQ25328.1"/>
    <property type="molecule type" value="Genomic_DNA"/>
</dbReference>
<dbReference type="SMART" id="SM00850">
    <property type="entry name" value="LytTR"/>
    <property type="match status" value="1"/>
</dbReference>
<feature type="domain" description="HTH LytTR-type" evidence="2">
    <location>
        <begin position="246"/>
        <end position="352"/>
    </location>
</feature>
<reference evidence="3 4" key="2">
    <citation type="submission" date="2014-05" db="EMBL/GenBank/DDBJ databases">
        <title>Draft genome sequence of Halobacillus karajensis HK-03.</title>
        <authorList>
            <person name="Khelaifia S."/>
            <person name="Croce O."/>
            <person name="Lagier J.C."/>
            <person name="Raoult D."/>
        </authorList>
    </citation>
    <scope>NUCLEOTIDE SEQUENCE [LARGE SCALE GENOMIC DNA]</scope>
    <source>
        <strain evidence="3 4">HD-03</strain>
    </source>
</reference>
<gene>
    <name evidence="3" type="ORF">BN983_03646</name>
</gene>
<dbReference type="PIRSF" id="PIRSF036612">
    <property type="entry name" value="ABC_ATP_LytTR"/>
    <property type="match status" value="1"/>
</dbReference>
<dbReference type="OrthoDB" id="9809318at2"/>
<sequence>MDQDVVIKMEKIGMTEGDKVWFHPFDFQLNRREVAAIQCDHATGKLLFQLLIGQESSSGTIAYFNKAHPREPEKYRQQVGVVMHEEGVYERLAPSDYLKFFQKLYGSNSNIDELLHKVNLYGVRAKPIRHLDYSQRKRLAFAKALVHNPALVIFEEPDQNIDLESKVILRGLVSDLKKQGKSALIITSNMESAVILTNDVYRLTEAGLKKISVVDQSEVLSGEVSTENGESDPKENQSFQMHLERIPAKVEEKILLFDPMEIDFIESMGGAVQLHVKENSFPCTITLNQLTERLEPFGFFRCHRSYIVNLQKVREVMTWTRNSYSLILDDDKKSNIPLSKGKLQDLKNVLRV</sequence>
<evidence type="ECO:0000259" key="1">
    <source>
        <dbReference type="PROSITE" id="PS50893"/>
    </source>
</evidence>
<accession>A0A024P917</accession>
<dbReference type="GO" id="GO:0003677">
    <property type="term" value="F:DNA binding"/>
    <property type="evidence" value="ECO:0007669"/>
    <property type="project" value="InterPro"/>
</dbReference>